<reference evidence="1" key="3">
    <citation type="submission" date="2020-02" db="EMBL/GenBank/DDBJ databases">
        <authorList>
            <person name="Sarangi A.N."/>
            <person name="Ghosh S."/>
            <person name="Mukherjee M."/>
            <person name="Tripathy S."/>
        </authorList>
    </citation>
    <scope>NUCLEOTIDE SEQUENCE</scope>
    <source>
        <strain evidence="1">BDU141951</strain>
    </source>
</reference>
<reference evidence="1" key="2">
    <citation type="journal article" date="2015" name="Genome Announc.">
        <title>Draft Genome Sequence of Filamentous Marine Cyanobacterium Lyngbya confervoides Strain BDU141951.</title>
        <authorList>
            <person name="Chandrababunaidu M.M."/>
            <person name="Sen D."/>
            <person name="Tripathy S."/>
        </authorList>
    </citation>
    <scope>NUCLEOTIDE SEQUENCE</scope>
    <source>
        <strain evidence="1">BDU141951</strain>
    </source>
</reference>
<comment type="caution">
    <text evidence="1">The sequence shown here is derived from an EMBL/GenBank/DDBJ whole genome shotgun (WGS) entry which is preliminary data.</text>
</comment>
<protein>
    <submittedName>
        <fullName evidence="1">DUF2949 domain-containing protein</fullName>
    </submittedName>
</protein>
<dbReference type="InterPro" id="IPR021336">
    <property type="entry name" value="DUF2949"/>
</dbReference>
<dbReference type="EMBL" id="JTHE02000003">
    <property type="protein sequence ID" value="NEV69112.1"/>
    <property type="molecule type" value="Genomic_DNA"/>
</dbReference>
<sequence>MSQQSQLIEFLQHELAVPTEAIALGLRRSASSPNLLPIVLWQYGLVTTHQLDQIYDWLEASIMT</sequence>
<accession>A0A0C1USI6</accession>
<dbReference type="Pfam" id="PF11165">
    <property type="entry name" value="DUF2949"/>
    <property type="match status" value="1"/>
</dbReference>
<gene>
    <name evidence="1" type="ORF">QQ91_018585</name>
</gene>
<evidence type="ECO:0000313" key="1">
    <source>
        <dbReference type="EMBL" id="NEV69112.1"/>
    </source>
</evidence>
<reference evidence="1" key="1">
    <citation type="submission" date="2014-11" db="EMBL/GenBank/DDBJ databases">
        <authorList>
            <person name="Malar M.C."/>
            <person name="Sen D."/>
            <person name="Tripathy S."/>
        </authorList>
    </citation>
    <scope>NUCLEOTIDE SEQUENCE</scope>
    <source>
        <strain evidence="1">BDU141951</strain>
    </source>
</reference>
<proteinExistence type="predicted"/>
<organism evidence="1">
    <name type="scientific">Lyngbya confervoides BDU141951</name>
    <dbReference type="NCBI Taxonomy" id="1574623"/>
    <lineage>
        <taxon>Bacteria</taxon>
        <taxon>Bacillati</taxon>
        <taxon>Cyanobacteriota</taxon>
        <taxon>Cyanophyceae</taxon>
        <taxon>Oscillatoriophycideae</taxon>
        <taxon>Oscillatoriales</taxon>
        <taxon>Microcoleaceae</taxon>
        <taxon>Lyngbya</taxon>
    </lineage>
</organism>
<dbReference type="AlphaFoldDB" id="A0A0C1USI6"/>
<name>A0A0C1USI6_9CYAN</name>